<gene>
    <name evidence="3" type="ORF">PIB30_054552</name>
</gene>
<dbReference type="InterPro" id="IPR052806">
    <property type="entry name" value="Fasciclin-like_AGP"/>
</dbReference>
<proteinExistence type="inferred from homology"/>
<protein>
    <recommendedName>
        <fullName evidence="2">FAS1 domain-containing protein</fullName>
    </recommendedName>
</protein>
<dbReference type="SUPFAM" id="SSF82153">
    <property type="entry name" value="FAS1 domain"/>
    <property type="match status" value="1"/>
</dbReference>
<evidence type="ECO:0000256" key="1">
    <source>
        <dbReference type="ARBA" id="ARBA00007843"/>
    </source>
</evidence>
<evidence type="ECO:0000259" key="2">
    <source>
        <dbReference type="PROSITE" id="PS50213"/>
    </source>
</evidence>
<reference evidence="3 4" key="1">
    <citation type="journal article" date="2023" name="Plants (Basel)">
        <title>Bridging the Gap: Combining Genomics and Transcriptomics Approaches to Understand Stylosanthes scabra, an Orphan Legume from the Brazilian Caatinga.</title>
        <authorList>
            <person name="Ferreira-Neto J.R.C."/>
            <person name="da Silva M.D."/>
            <person name="Binneck E."/>
            <person name="de Melo N.F."/>
            <person name="da Silva R.H."/>
            <person name="de Melo A.L.T.M."/>
            <person name="Pandolfi V."/>
            <person name="Bustamante F.O."/>
            <person name="Brasileiro-Vidal A.C."/>
            <person name="Benko-Iseppon A.M."/>
        </authorList>
    </citation>
    <scope>NUCLEOTIDE SEQUENCE [LARGE SCALE GENOMIC DNA]</scope>
    <source>
        <tissue evidence="3">Leaves</tissue>
    </source>
</reference>
<sequence>MRHPPPKARNLKHYIVSEHFLYGTISLPFFVIDDSFFNVSLLKPLGTNADPFAAVSYFLKSNGFSVMARFLDAQLSKEFRKGANFTIFAPLDSSFCNGVARNMISDYSRMLRKYVVPRRITWLELISLPDKTLLPTISNGFSIIVTSSWMVPFVNGVQVAVPDIFLSDLVVVHGIYSLLV</sequence>
<dbReference type="Proteomes" id="UP001341840">
    <property type="component" value="Unassembled WGS sequence"/>
</dbReference>
<dbReference type="PANTHER" id="PTHR33985:SF29">
    <property type="entry name" value="FAS1 DOMAIN-CONTAINING PROTEIN"/>
    <property type="match status" value="1"/>
</dbReference>
<dbReference type="Pfam" id="PF02469">
    <property type="entry name" value="Fasciclin"/>
    <property type="match status" value="1"/>
</dbReference>
<dbReference type="InterPro" id="IPR036378">
    <property type="entry name" value="FAS1_dom_sf"/>
</dbReference>
<evidence type="ECO:0000313" key="3">
    <source>
        <dbReference type="EMBL" id="MED6123967.1"/>
    </source>
</evidence>
<dbReference type="Gene3D" id="2.30.180.10">
    <property type="entry name" value="FAS1 domain"/>
    <property type="match status" value="1"/>
</dbReference>
<feature type="domain" description="FAS1" evidence="2">
    <location>
        <begin position="51"/>
        <end position="179"/>
    </location>
</feature>
<organism evidence="3 4">
    <name type="scientific">Stylosanthes scabra</name>
    <dbReference type="NCBI Taxonomy" id="79078"/>
    <lineage>
        <taxon>Eukaryota</taxon>
        <taxon>Viridiplantae</taxon>
        <taxon>Streptophyta</taxon>
        <taxon>Embryophyta</taxon>
        <taxon>Tracheophyta</taxon>
        <taxon>Spermatophyta</taxon>
        <taxon>Magnoliopsida</taxon>
        <taxon>eudicotyledons</taxon>
        <taxon>Gunneridae</taxon>
        <taxon>Pentapetalae</taxon>
        <taxon>rosids</taxon>
        <taxon>fabids</taxon>
        <taxon>Fabales</taxon>
        <taxon>Fabaceae</taxon>
        <taxon>Papilionoideae</taxon>
        <taxon>50 kb inversion clade</taxon>
        <taxon>dalbergioids sensu lato</taxon>
        <taxon>Dalbergieae</taxon>
        <taxon>Pterocarpus clade</taxon>
        <taxon>Stylosanthes</taxon>
    </lineage>
</organism>
<comment type="caution">
    <text evidence="3">The sequence shown here is derived from an EMBL/GenBank/DDBJ whole genome shotgun (WGS) entry which is preliminary data.</text>
</comment>
<name>A0ABU6RIR3_9FABA</name>
<evidence type="ECO:0000313" key="4">
    <source>
        <dbReference type="Proteomes" id="UP001341840"/>
    </source>
</evidence>
<dbReference type="PANTHER" id="PTHR33985">
    <property type="entry name" value="OS02G0491300 PROTEIN-RELATED"/>
    <property type="match status" value="1"/>
</dbReference>
<dbReference type="PROSITE" id="PS50213">
    <property type="entry name" value="FAS1"/>
    <property type="match status" value="1"/>
</dbReference>
<accession>A0ABU6RIR3</accession>
<dbReference type="EMBL" id="JASCZI010030625">
    <property type="protein sequence ID" value="MED6123967.1"/>
    <property type="molecule type" value="Genomic_DNA"/>
</dbReference>
<comment type="similarity">
    <text evidence="1">Belongs to the fasciclin-like AGP family.</text>
</comment>
<keyword evidence="4" id="KW-1185">Reference proteome</keyword>
<dbReference type="InterPro" id="IPR000782">
    <property type="entry name" value="FAS1_domain"/>
</dbReference>